<dbReference type="Proteomes" id="UP000663760">
    <property type="component" value="Chromosome 16"/>
</dbReference>
<dbReference type="AlphaFoldDB" id="A0A7I8LID1"/>
<feature type="region of interest" description="Disordered" evidence="1">
    <location>
        <begin position="184"/>
        <end position="269"/>
    </location>
</feature>
<protein>
    <submittedName>
        <fullName evidence="2">Uncharacterized protein</fullName>
    </submittedName>
</protein>
<sequence>MARARSADAYGSCAITCIPKPLARLATSEPTFPKPITARHPNRSIEYGLIRKISRDSEKERKKWGKWVKQRKEVTSFERGIGLGDVAGHGSDIDDEASVLGCGPEINVVDPDPSAANDTEPTAGRLEDLAADLRAATHDKGIAEGDLGAELLLREVVGAIHVGKPFEDLQTRLPELLRHQYRGLCPHPSRSRHHNEAAPPFSPSPPDGNGGPERDATRHTVGERKRRRQTRRRLHQRRRRGSGSSSHRRHSPPLLPTLCMGSLSSALSL</sequence>
<name>A0A7I8LID1_SPIIN</name>
<feature type="compositionally biased region" description="Basic and acidic residues" evidence="1">
    <location>
        <begin position="212"/>
        <end position="223"/>
    </location>
</feature>
<evidence type="ECO:0000313" key="3">
    <source>
        <dbReference type="Proteomes" id="UP000663760"/>
    </source>
</evidence>
<gene>
    <name evidence="2" type="ORF">SI8410_16020459</name>
</gene>
<dbReference type="EMBL" id="LR746279">
    <property type="protein sequence ID" value="CAA7409781.1"/>
    <property type="molecule type" value="Genomic_DNA"/>
</dbReference>
<reference evidence="2" key="1">
    <citation type="submission" date="2020-02" db="EMBL/GenBank/DDBJ databases">
        <authorList>
            <person name="Scholz U."/>
            <person name="Mascher M."/>
            <person name="Fiebig A."/>
        </authorList>
    </citation>
    <scope>NUCLEOTIDE SEQUENCE</scope>
</reference>
<organism evidence="2 3">
    <name type="scientific">Spirodela intermedia</name>
    <name type="common">Intermediate duckweed</name>
    <dbReference type="NCBI Taxonomy" id="51605"/>
    <lineage>
        <taxon>Eukaryota</taxon>
        <taxon>Viridiplantae</taxon>
        <taxon>Streptophyta</taxon>
        <taxon>Embryophyta</taxon>
        <taxon>Tracheophyta</taxon>
        <taxon>Spermatophyta</taxon>
        <taxon>Magnoliopsida</taxon>
        <taxon>Liliopsida</taxon>
        <taxon>Araceae</taxon>
        <taxon>Lemnoideae</taxon>
        <taxon>Spirodela</taxon>
    </lineage>
</organism>
<evidence type="ECO:0000313" key="2">
    <source>
        <dbReference type="EMBL" id="CAA7409781.1"/>
    </source>
</evidence>
<dbReference type="OrthoDB" id="2001402at2759"/>
<keyword evidence="3" id="KW-1185">Reference proteome</keyword>
<feature type="compositionally biased region" description="Basic residues" evidence="1">
    <location>
        <begin position="224"/>
        <end position="251"/>
    </location>
</feature>
<accession>A0A7I8LID1</accession>
<proteinExistence type="predicted"/>
<evidence type="ECO:0000256" key="1">
    <source>
        <dbReference type="SAM" id="MobiDB-lite"/>
    </source>
</evidence>